<sequence length="155" mass="17670">MGRSRRNALREARVMVLEALFSREYGEGTHLSPKEVFPAKDDLDPKSREFRDRLLMGIQENQPVLDSLIADTASGWTIDRMAKVERNILRIGTYEILHEETIPFRVSIDEALEMAHQYCEPEAIPFINGILHRIGMEHSAEKAMAPVPQREDPGS</sequence>
<gene>
    <name evidence="6 8" type="primary">nusB</name>
    <name evidence="8" type="ordered locus">LFE_1139</name>
</gene>
<evidence type="ECO:0000313" key="8">
    <source>
        <dbReference type="EMBL" id="BAM06830.1"/>
    </source>
</evidence>
<dbReference type="InterPro" id="IPR011605">
    <property type="entry name" value="NusB_fam"/>
</dbReference>
<evidence type="ECO:0000259" key="7">
    <source>
        <dbReference type="Pfam" id="PF01029"/>
    </source>
</evidence>
<feature type="domain" description="NusB/RsmB/TIM44" evidence="7">
    <location>
        <begin position="11"/>
        <end position="134"/>
    </location>
</feature>
<name>I0INI1_LEPFC</name>
<comment type="function">
    <text evidence="6">Involved in transcription antitermination. Required for transcription of ribosomal RNA (rRNA) genes. Binds specifically to the boxA antiterminator sequence of the ribosomal RNA (rrn) operons.</text>
</comment>
<keyword evidence="2 6" id="KW-0889">Transcription antitermination</keyword>
<evidence type="ECO:0000256" key="1">
    <source>
        <dbReference type="ARBA" id="ARBA00005952"/>
    </source>
</evidence>
<proteinExistence type="inferred from homology"/>
<evidence type="ECO:0000256" key="6">
    <source>
        <dbReference type="HAMAP-Rule" id="MF_00073"/>
    </source>
</evidence>
<dbReference type="PATRIC" id="fig|1162668.3.peg.1320"/>
<reference evidence="8 9" key="1">
    <citation type="journal article" date="2012" name="J. Bacteriol.">
        <title>Complete Genome Sequence of Leptospirillum ferrooxidans Strain C2-3, Isolated from a Fresh Volcanic Ash Deposit on the Island of Miyake, Japan.</title>
        <authorList>
            <person name="Fujimura R."/>
            <person name="Sato Y."/>
            <person name="Nishizawa T."/>
            <person name="Oshima K."/>
            <person name="Kim S.-W."/>
            <person name="Hattori M."/>
            <person name="Kamijo T."/>
            <person name="Ohta H."/>
        </authorList>
    </citation>
    <scope>NUCLEOTIDE SEQUENCE [LARGE SCALE GENOMIC DNA]</scope>
    <source>
        <strain evidence="8 9">C2-3</strain>
    </source>
</reference>
<dbReference type="Gene3D" id="1.10.940.10">
    <property type="entry name" value="NusB-like"/>
    <property type="match status" value="1"/>
</dbReference>
<keyword evidence="4 6" id="KW-0805">Transcription regulation</keyword>
<dbReference type="GO" id="GO:0005829">
    <property type="term" value="C:cytosol"/>
    <property type="evidence" value="ECO:0007669"/>
    <property type="project" value="TreeGrafter"/>
</dbReference>
<dbReference type="eggNOG" id="COG0781">
    <property type="taxonomic scope" value="Bacteria"/>
</dbReference>
<dbReference type="STRING" id="1162668.LFE_1139"/>
<keyword evidence="3 6" id="KW-0694">RNA-binding</keyword>
<dbReference type="PANTHER" id="PTHR11078:SF3">
    <property type="entry name" value="ANTITERMINATION NUSB DOMAIN-CONTAINING PROTEIN"/>
    <property type="match status" value="1"/>
</dbReference>
<evidence type="ECO:0000256" key="5">
    <source>
        <dbReference type="ARBA" id="ARBA00023163"/>
    </source>
</evidence>
<organism evidence="8 9">
    <name type="scientific">Leptospirillum ferrooxidans (strain C2-3)</name>
    <dbReference type="NCBI Taxonomy" id="1162668"/>
    <lineage>
        <taxon>Bacteria</taxon>
        <taxon>Pseudomonadati</taxon>
        <taxon>Nitrospirota</taxon>
        <taxon>Nitrospiria</taxon>
        <taxon>Nitrospirales</taxon>
        <taxon>Nitrospiraceae</taxon>
        <taxon>Leptospirillum</taxon>
    </lineage>
</organism>
<dbReference type="EMBL" id="AP012342">
    <property type="protein sequence ID" value="BAM06830.1"/>
    <property type="molecule type" value="Genomic_DNA"/>
</dbReference>
<dbReference type="GO" id="GO:0006353">
    <property type="term" value="P:DNA-templated transcription termination"/>
    <property type="evidence" value="ECO:0007669"/>
    <property type="project" value="UniProtKB-UniRule"/>
</dbReference>
<dbReference type="Pfam" id="PF01029">
    <property type="entry name" value="NusB"/>
    <property type="match status" value="1"/>
</dbReference>
<accession>I0INI1</accession>
<dbReference type="AlphaFoldDB" id="I0INI1"/>
<dbReference type="HAMAP" id="MF_00073">
    <property type="entry name" value="NusB"/>
    <property type="match status" value="1"/>
</dbReference>
<keyword evidence="9" id="KW-1185">Reference proteome</keyword>
<dbReference type="SUPFAM" id="SSF48013">
    <property type="entry name" value="NusB-like"/>
    <property type="match status" value="1"/>
</dbReference>
<dbReference type="GO" id="GO:0003723">
    <property type="term" value="F:RNA binding"/>
    <property type="evidence" value="ECO:0007669"/>
    <property type="project" value="UniProtKB-UniRule"/>
</dbReference>
<dbReference type="InterPro" id="IPR035926">
    <property type="entry name" value="NusB-like_sf"/>
</dbReference>
<dbReference type="KEGG" id="lfc:LFE_1139"/>
<evidence type="ECO:0000256" key="4">
    <source>
        <dbReference type="ARBA" id="ARBA00023015"/>
    </source>
</evidence>
<dbReference type="PANTHER" id="PTHR11078">
    <property type="entry name" value="N UTILIZATION SUBSTANCE PROTEIN B-RELATED"/>
    <property type="match status" value="1"/>
</dbReference>
<dbReference type="NCBIfam" id="TIGR01951">
    <property type="entry name" value="nusB"/>
    <property type="match status" value="1"/>
</dbReference>
<protein>
    <recommendedName>
        <fullName evidence="6">Transcription antitermination protein NusB</fullName>
    </recommendedName>
    <alternativeName>
        <fullName evidence="6">Antitermination factor NusB</fullName>
    </alternativeName>
</protein>
<comment type="similarity">
    <text evidence="1 6">Belongs to the NusB family.</text>
</comment>
<dbReference type="Proteomes" id="UP000007382">
    <property type="component" value="Chromosome"/>
</dbReference>
<dbReference type="GO" id="GO:0031564">
    <property type="term" value="P:transcription antitermination"/>
    <property type="evidence" value="ECO:0007669"/>
    <property type="project" value="UniProtKB-KW"/>
</dbReference>
<dbReference type="HOGENOM" id="CLU_087843_3_0_0"/>
<evidence type="ECO:0000313" key="9">
    <source>
        <dbReference type="Proteomes" id="UP000007382"/>
    </source>
</evidence>
<evidence type="ECO:0000256" key="2">
    <source>
        <dbReference type="ARBA" id="ARBA00022814"/>
    </source>
</evidence>
<keyword evidence="5 6" id="KW-0804">Transcription</keyword>
<evidence type="ECO:0000256" key="3">
    <source>
        <dbReference type="ARBA" id="ARBA00022884"/>
    </source>
</evidence>
<dbReference type="InterPro" id="IPR006027">
    <property type="entry name" value="NusB_RsmB_TIM44"/>
</dbReference>
<reference evidence="9" key="2">
    <citation type="submission" date="2012-03" db="EMBL/GenBank/DDBJ databases">
        <title>The complete genome sequence of the pioneer microbe on fresh volcanic deposit, Leptospirillum ferrooxidans strain C2-3.</title>
        <authorList>
            <person name="Fujimura R."/>
            <person name="Sato Y."/>
            <person name="Nishizawa T."/>
            <person name="Nanba K."/>
            <person name="Oshima K."/>
            <person name="Hattori M."/>
            <person name="Kamijo T."/>
            <person name="Ohta H."/>
        </authorList>
    </citation>
    <scope>NUCLEOTIDE SEQUENCE [LARGE SCALE GENOMIC DNA]</scope>
    <source>
        <strain evidence="9">C2-3</strain>
    </source>
</reference>